<evidence type="ECO:0000256" key="2">
    <source>
        <dbReference type="ARBA" id="ARBA00009765"/>
    </source>
</evidence>
<evidence type="ECO:0000256" key="4">
    <source>
        <dbReference type="ARBA" id="ARBA00022475"/>
    </source>
</evidence>
<evidence type="ECO:0000256" key="3">
    <source>
        <dbReference type="ARBA" id="ARBA00022448"/>
    </source>
</evidence>
<organism evidence="13 14">
    <name type="scientific">Gehongia tenuis</name>
    <dbReference type="NCBI Taxonomy" id="2763655"/>
    <lineage>
        <taxon>Bacteria</taxon>
        <taxon>Bacillati</taxon>
        <taxon>Bacillota</taxon>
        <taxon>Clostridia</taxon>
        <taxon>Christensenellales</taxon>
        <taxon>Christensenellaceae</taxon>
        <taxon>Gehongia</taxon>
    </lineage>
</organism>
<dbReference type="InterPro" id="IPR002523">
    <property type="entry name" value="MgTranspt_CorA/ZnTranspt_ZntB"/>
</dbReference>
<dbReference type="InterPro" id="IPR045861">
    <property type="entry name" value="CorA_cytoplasmic_dom"/>
</dbReference>
<evidence type="ECO:0000256" key="5">
    <source>
        <dbReference type="ARBA" id="ARBA00022692"/>
    </source>
</evidence>
<keyword evidence="7 12" id="KW-1133">Transmembrane helix</keyword>
<comment type="caution">
    <text evidence="13">The sequence shown here is derived from an EMBL/GenBank/DDBJ whole genome shotgun (WGS) entry which is preliminary data.</text>
</comment>
<keyword evidence="5 12" id="KW-0812">Transmembrane</keyword>
<feature type="transmembrane region" description="Helical" evidence="12">
    <location>
        <begin position="277"/>
        <end position="297"/>
    </location>
</feature>
<sequence>MEIFTQNARDNQSLEAALRRGEPCLIVARGDQLEIIADVLEIHPRIVGECLAATPSKMESHEGFDFIALNIPNRDDLFKPYHRTCIYYRRGLMLFVCDGDRIADGIVEALKKGELEPTLDRVFYSYFDQLTAGDTALLEDIEQEISDLEEALLTSEKQDCTREIVMLRRKLMALKRYYEQLLEISEMIEENGNELVNKRALRYFRMLTGRVNRLYHGVMTLRDYVTQVRESYQAQVDISLNRLMKLFTVITAVCLPLTLIAGWYGMNFDMPEYRQPWAYPALIVISLAVVAVCIYHFRKNKWL</sequence>
<protein>
    <submittedName>
        <fullName evidence="13">Magnesium transporter</fullName>
    </submittedName>
</protein>
<dbReference type="RefSeq" id="WP_249315844.1">
    <property type="nucleotide sequence ID" value="NZ_JACRSR010000001.1"/>
</dbReference>
<keyword evidence="3" id="KW-0813">Transport</keyword>
<dbReference type="Gene3D" id="1.20.58.340">
    <property type="entry name" value="Magnesium transport protein CorA, transmembrane region"/>
    <property type="match status" value="2"/>
</dbReference>
<dbReference type="GO" id="GO:0015095">
    <property type="term" value="F:magnesium ion transmembrane transporter activity"/>
    <property type="evidence" value="ECO:0007669"/>
    <property type="project" value="TreeGrafter"/>
</dbReference>
<evidence type="ECO:0000313" key="13">
    <source>
        <dbReference type="EMBL" id="MBC8531338.1"/>
    </source>
</evidence>
<feature type="transmembrane region" description="Helical" evidence="12">
    <location>
        <begin position="246"/>
        <end position="265"/>
    </location>
</feature>
<keyword evidence="14" id="KW-1185">Reference proteome</keyword>
<dbReference type="SUPFAM" id="SSF144083">
    <property type="entry name" value="Magnesium transport protein CorA, transmembrane region"/>
    <property type="match status" value="1"/>
</dbReference>
<dbReference type="GO" id="GO:0005886">
    <property type="term" value="C:plasma membrane"/>
    <property type="evidence" value="ECO:0007669"/>
    <property type="project" value="UniProtKB-SubCell"/>
</dbReference>
<comment type="subcellular location">
    <subcellularLocation>
        <location evidence="1">Cell membrane</location>
        <topology evidence="1">Multi-pass membrane protein</topology>
    </subcellularLocation>
</comment>
<evidence type="ECO:0000256" key="1">
    <source>
        <dbReference type="ARBA" id="ARBA00004651"/>
    </source>
</evidence>
<keyword evidence="6" id="KW-0460">Magnesium</keyword>
<comment type="similarity">
    <text evidence="2">Belongs to the CorA metal ion transporter (MIT) (TC 1.A.35) family.</text>
</comment>
<evidence type="ECO:0000256" key="6">
    <source>
        <dbReference type="ARBA" id="ARBA00022842"/>
    </source>
</evidence>
<evidence type="ECO:0000313" key="14">
    <source>
        <dbReference type="Proteomes" id="UP000623172"/>
    </source>
</evidence>
<dbReference type="Pfam" id="PF01544">
    <property type="entry name" value="CorA"/>
    <property type="match status" value="1"/>
</dbReference>
<keyword evidence="4" id="KW-1003">Cell membrane</keyword>
<accession>A0A926D404</accession>
<dbReference type="GO" id="GO:0050897">
    <property type="term" value="F:cobalt ion binding"/>
    <property type="evidence" value="ECO:0007669"/>
    <property type="project" value="TreeGrafter"/>
</dbReference>
<dbReference type="SUPFAM" id="SSF143865">
    <property type="entry name" value="CorA soluble domain-like"/>
    <property type="match status" value="1"/>
</dbReference>
<evidence type="ECO:0000256" key="12">
    <source>
        <dbReference type="SAM" id="Phobius"/>
    </source>
</evidence>
<gene>
    <name evidence="13" type="ORF">H8696_05690</name>
</gene>
<dbReference type="FunFam" id="1.20.58.340:FF:000004">
    <property type="entry name" value="Magnesium transport protein CorA"/>
    <property type="match status" value="1"/>
</dbReference>
<evidence type="ECO:0000256" key="7">
    <source>
        <dbReference type="ARBA" id="ARBA00022989"/>
    </source>
</evidence>
<comment type="function">
    <text evidence="11">Mediates influx of magnesium ions. Alternates between open and closed states. Activated by low cytoplasmic Mg(2+) levels. Inactive when cytoplasmic Mg(2+) levels are high.</text>
</comment>
<dbReference type="Proteomes" id="UP000623172">
    <property type="component" value="Unassembled WGS sequence"/>
</dbReference>
<dbReference type="InterPro" id="IPR045863">
    <property type="entry name" value="CorA_TM1_TM2"/>
</dbReference>
<dbReference type="CDD" id="cd12826">
    <property type="entry name" value="EcCorA_ZntB-like_u1"/>
    <property type="match status" value="1"/>
</dbReference>
<keyword evidence="8" id="KW-0406">Ion transport</keyword>
<dbReference type="PANTHER" id="PTHR46494">
    <property type="entry name" value="CORA FAMILY METAL ION TRANSPORTER (EUROFUNG)"/>
    <property type="match status" value="1"/>
</dbReference>
<comment type="catalytic activity">
    <reaction evidence="10">
        <text>Mg(2+)(in) = Mg(2+)(out)</text>
        <dbReference type="Rhea" id="RHEA:29827"/>
        <dbReference type="ChEBI" id="CHEBI:18420"/>
    </reaction>
</comment>
<evidence type="ECO:0000256" key="10">
    <source>
        <dbReference type="ARBA" id="ARBA00034269"/>
    </source>
</evidence>
<name>A0A926D404_9FIRM</name>
<dbReference type="PANTHER" id="PTHR46494:SF1">
    <property type="entry name" value="CORA FAMILY METAL ION TRANSPORTER (EUROFUNG)"/>
    <property type="match status" value="1"/>
</dbReference>
<evidence type="ECO:0000256" key="11">
    <source>
        <dbReference type="ARBA" id="ARBA00045497"/>
    </source>
</evidence>
<proteinExistence type="inferred from homology"/>
<dbReference type="AlphaFoldDB" id="A0A926D404"/>
<dbReference type="GO" id="GO:0015087">
    <property type="term" value="F:cobalt ion transmembrane transporter activity"/>
    <property type="evidence" value="ECO:0007669"/>
    <property type="project" value="TreeGrafter"/>
</dbReference>
<dbReference type="EMBL" id="JACRSR010000001">
    <property type="protein sequence ID" value="MBC8531338.1"/>
    <property type="molecule type" value="Genomic_DNA"/>
</dbReference>
<keyword evidence="9 12" id="KW-0472">Membrane</keyword>
<reference evidence="13" key="1">
    <citation type="submission" date="2020-08" db="EMBL/GenBank/DDBJ databases">
        <title>Genome public.</title>
        <authorList>
            <person name="Liu C."/>
            <person name="Sun Q."/>
        </authorList>
    </citation>
    <scope>NUCLEOTIDE SEQUENCE</scope>
    <source>
        <strain evidence="13">NSJ-53</strain>
    </source>
</reference>
<evidence type="ECO:0000256" key="8">
    <source>
        <dbReference type="ARBA" id="ARBA00023065"/>
    </source>
</evidence>
<dbReference type="GO" id="GO:0000287">
    <property type="term" value="F:magnesium ion binding"/>
    <property type="evidence" value="ECO:0007669"/>
    <property type="project" value="TreeGrafter"/>
</dbReference>
<evidence type="ECO:0000256" key="9">
    <source>
        <dbReference type="ARBA" id="ARBA00023136"/>
    </source>
</evidence>